<accession>A0ABN8VE60</accession>
<dbReference type="Gene3D" id="1.10.1790.10">
    <property type="entry name" value="PRD domain"/>
    <property type="match status" value="1"/>
</dbReference>
<evidence type="ECO:0000313" key="2">
    <source>
        <dbReference type="EMBL" id="CAH9420004.1"/>
    </source>
</evidence>
<dbReference type="Proteomes" id="UP001154015">
    <property type="component" value="Unassembled WGS sequence"/>
</dbReference>
<sequence>MDEALALRLRLFREGGQAAPEVIDFVAAELTALEDEGNTVTEATAGMLTSHLTMALGRLLRGEPIEEFSTDEQVAAELAGHPEAVARARAISARAEQTLGPTLPESEINFLGLHLAALAQKSSAAPGT</sequence>
<protein>
    <submittedName>
        <fullName evidence="2">Protein containing PTS-regulatory domain</fullName>
    </submittedName>
</protein>
<feature type="domain" description="PRD" evidence="1">
    <location>
        <begin position="17"/>
        <end position="125"/>
    </location>
</feature>
<organism evidence="2 3">
    <name type="scientific">Streptomyces globisporus</name>
    <dbReference type="NCBI Taxonomy" id="1908"/>
    <lineage>
        <taxon>Bacteria</taxon>
        <taxon>Bacillati</taxon>
        <taxon>Actinomycetota</taxon>
        <taxon>Actinomycetes</taxon>
        <taxon>Kitasatosporales</taxon>
        <taxon>Streptomycetaceae</taxon>
        <taxon>Streptomyces</taxon>
    </lineage>
</organism>
<dbReference type="SUPFAM" id="SSF63520">
    <property type="entry name" value="PTS-regulatory domain, PRD"/>
    <property type="match status" value="1"/>
</dbReference>
<reference evidence="2" key="1">
    <citation type="submission" date="2022-03" db="EMBL/GenBank/DDBJ databases">
        <authorList>
            <person name="Leyn A S."/>
        </authorList>
    </citation>
    <scope>NUCLEOTIDE SEQUENCE</scope>
    <source>
        <strain evidence="2">Streptomyces globisporus 4-3</strain>
    </source>
</reference>
<keyword evidence="3" id="KW-1185">Reference proteome</keyword>
<name>A0ABN8VE60_STRGL</name>
<dbReference type="InterPro" id="IPR011608">
    <property type="entry name" value="PRD"/>
</dbReference>
<evidence type="ECO:0000313" key="3">
    <source>
        <dbReference type="Proteomes" id="UP001154015"/>
    </source>
</evidence>
<dbReference type="EMBL" id="CAKXYP010000030">
    <property type="protein sequence ID" value="CAH9420004.1"/>
    <property type="molecule type" value="Genomic_DNA"/>
</dbReference>
<comment type="caution">
    <text evidence="2">The sequence shown here is derived from an EMBL/GenBank/DDBJ whole genome shotgun (WGS) entry which is preliminary data.</text>
</comment>
<dbReference type="RefSeq" id="WP_128863377.1">
    <property type="nucleotide sequence ID" value="NZ_CAKXYP010000030.1"/>
</dbReference>
<dbReference type="Pfam" id="PF00874">
    <property type="entry name" value="PRD"/>
    <property type="match status" value="1"/>
</dbReference>
<evidence type="ECO:0000259" key="1">
    <source>
        <dbReference type="PROSITE" id="PS51372"/>
    </source>
</evidence>
<proteinExistence type="predicted"/>
<dbReference type="InterPro" id="IPR036634">
    <property type="entry name" value="PRD_sf"/>
</dbReference>
<gene>
    <name evidence="2" type="ORF">SGL43_07060</name>
</gene>
<dbReference type="PROSITE" id="PS51372">
    <property type="entry name" value="PRD_2"/>
    <property type="match status" value="1"/>
</dbReference>